<keyword evidence="1" id="KW-0732">Signal</keyword>
<dbReference type="Proteomes" id="UP000887566">
    <property type="component" value="Unplaced"/>
</dbReference>
<name>A0A914WXJ1_9BILA</name>
<organism evidence="2 4">
    <name type="scientific">Plectus sambesii</name>
    <dbReference type="NCBI Taxonomy" id="2011161"/>
    <lineage>
        <taxon>Eukaryota</taxon>
        <taxon>Metazoa</taxon>
        <taxon>Ecdysozoa</taxon>
        <taxon>Nematoda</taxon>
        <taxon>Chromadorea</taxon>
        <taxon>Plectida</taxon>
        <taxon>Plectina</taxon>
        <taxon>Plectoidea</taxon>
        <taxon>Plectidae</taxon>
        <taxon>Plectus</taxon>
    </lineage>
</organism>
<accession>A0A914WXJ1</accession>
<feature type="signal peptide" evidence="1">
    <location>
        <begin position="1"/>
        <end position="17"/>
    </location>
</feature>
<evidence type="ECO:0000313" key="3">
    <source>
        <dbReference type="WBParaSite" id="PSAMB.scaffold3446size18235.g21733.t1"/>
    </source>
</evidence>
<evidence type="ECO:0000256" key="1">
    <source>
        <dbReference type="SAM" id="SignalP"/>
    </source>
</evidence>
<evidence type="ECO:0000313" key="2">
    <source>
        <dbReference type="Proteomes" id="UP000887566"/>
    </source>
</evidence>
<reference evidence="3 4" key="1">
    <citation type="submission" date="2022-11" db="UniProtKB">
        <authorList>
            <consortium name="WormBaseParasite"/>
        </authorList>
    </citation>
    <scope>IDENTIFICATION</scope>
</reference>
<evidence type="ECO:0000313" key="4">
    <source>
        <dbReference type="WBParaSite" id="PSAMB.scaffold548size47512.g6763.t1"/>
    </source>
</evidence>
<proteinExistence type="predicted"/>
<dbReference type="WBParaSite" id="PSAMB.scaffold548size47512.g6763.t1">
    <property type="protein sequence ID" value="PSAMB.scaffold548size47512.g6763.t1"/>
    <property type="gene ID" value="PSAMB.scaffold548size47512.g6763"/>
</dbReference>
<dbReference type="WBParaSite" id="PSAMB.scaffold3446size18235.g21733.t1">
    <property type="protein sequence ID" value="PSAMB.scaffold3446size18235.g21733.t1"/>
    <property type="gene ID" value="PSAMB.scaffold3446size18235.g21733"/>
</dbReference>
<dbReference type="AlphaFoldDB" id="A0A914WXJ1"/>
<sequence length="89" mass="9039">MSSTTTIVVLAIASASADRSTGPVSVTEAPSVCFGVRRAANRRPARTGSLARECQTYPPTAGRLVNGTADAAATRSAPSLIPMIAPPDV</sequence>
<protein>
    <submittedName>
        <fullName evidence="3 4">Secreted protein</fullName>
    </submittedName>
</protein>
<feature type="chain" id="PRO_5041189850" evidence="1">
    <location>
        <begin position="18"/>
        <end position="89"/>
    </location>
</feature>
<keyword evidence="2" id="KW-1185">Reference proteome</keyword>